<reference evidence="1" key="1">
    <citation type="journal article" date="2019" name="Sci. Rep.">
        <title>Draft genome of Tanacetum cinerariifolium, the natural source of mosquito coil.</title>
        <authorList>
            <person name="Yamashiro T."/>
            <person name="Shiraishi A."/>
            <person name="Satake H."/>
            <person name="Nakayama K."/>
        </authorList>
    </citation>
    <scope>NUCLEOTIDE SEQUENCE</scope>
</reference>
<proteinExistence type="predicted"/>
<protein>
    <submittedName>
        <fullName evidence="1">Uncharacterized protein</fullName>
    </submittedName>
</protein>
<gene>
    <name evidence="1" type="ORF">Tci_888347</name>
</gene>
<organism evidence="1">
    <name type="scientific">Tanacetum cinerariifolium</name>
    <name type="common">Dalmatian daisy</name>
    <name type="synonym">Chrysanthemum cinerariifolium</name>
    <dbReference type="NCBI Taxonomy" id="118510"/>
    <lineage>
        <taxon>Eukaryota</taxon>
        <taxon>Viridiplantae</taxon>
        <taxon>Streptophyta</taxon>
        <taxon>Embryophyta</taxon>
        <taxon>Tracheophyta</taxon>
        <taxon>Spermatophyta</taxon>
        <taxon>Magnoliopsida</taxon>
        <taxon>eudicotyledons</taxon>
        <taxon>Gunneridae</taxon>
        <taxon>Pentapetalae</taxon>
        <taxon>asterids</taxon>
        <taxon>campanulids</taxon>
        <taxon>Asterales</taxon>
        <taxon>Asteraceae</taxon>
        <taxon>Asteroideae</taxon>
        <taxon>Anthemideae</taxon>
        <taxon>Anthemidinae</taxon>
        <taxon>Tanacetum</taxon>
    </lineage>
</organism>
<feature type="non-terminal residue" evidence="1">
    <location>
        <position position="1"/>
    </location>
</feature>
<comment type="caution">
    <text evidence="1">The sequence shown here is derived from an EMBL/GenBank/DDBJ whole genome shotgun (WGS) entry which is preliminary data.</text>
</comment>
<accession>A0A699U585</accession>
<dbReference type="EMBL" id="BKCJ011292954">
    <property type="protein sequence ID" value="GFD16378.1"/>
    <property type="molecule type" value="Genomic_DNA"/>
</dbReference>
<name>A0A699U585_TANCI</name>
<dbReference type="AlphaFoldDB" id="A0A699U585"/>
<sequence>NLSTHTPEPSRHFNSICYDDNDDEEKTIPLRDIISQLPSSIVIITSPPVLPIEDPEDSLIMWNEELRTILEKESDKVKKSSVEDFVPIPSKFEDTSRNDSEYDLPSCDDFSPINIPGGKSVTFSNPLFDSNDDFISSDYKSLSDEDVPEDNVKFTRTLFLNLMMNISLLT</sequence>
<evidence type="ECO:0000313" key="1">
    <source>
        <dbReference type="EMBL" id="GFD16378.1"/>
    </source>
</evidence>